<feature type="domain" description="BEN" evidence="2">
    <location>
        <begin position="107"/>
        <end position="175"/>
    </location>
</feature>
<dbReference type="AlphaFoldDB" id="A0A8B8D7F1"/>
<sequence>MEQRRIPVGRGRKGAERSSAPPYTVVENPTTPKSPLSLPVSPSSAPPPPSSTPVTTTVLRRSPRKQKKTEGMQKCKQLDGCELEIDSDALRIATSSARIAKKPGFTLCYKLLPQIFPLEVLANSRGQGLSKTKQGDFRKSLDKELVSSLKNYVMVWCRKNGMTQLTESLLNDAITECISYSHKQLKPKVKKNVKSK</sequence>
<evidence type="ECO:0000259" key="2">
    <source>
        <dbReference type="Pfam" id="PF10523"/>
    </source>
</evidence>
<dbReference type="GO" id="GO:0003677">
    <property type="term" value="F:DNA binding"/>
    <property type="evidence" value="ECO:0007669"/>
    <property type="project" value="InterPro"/>
</dbReference>
<evidence type="ECO:0000313" key="3">
    <source>
        <dbReference type="Proteomes" id="UP000694844"/>
    </source>
</evidence>
<dbReference type="InterPro" id="IPR018379">
    <property type="entry name" value="BEN_domain"/>
</dbReference>
<name>A0A8B8D7F1_CRAVI</name>
<dbReference type="Pfam" id="PF10523">
    <property type="entry name" value="BEN"/>
    <property type="match status" value="1"/>
</dbReference>
<dbReference type="RefSeq" id="XP_022322771.1">
    <property type="nucleotide sequence ID" value="XM_022467063.1"/>
</dbReference>
<evidence type="ECO:0000256" key="1">
    <source>
        <dbReference type="SAM" id="MobiDB-lite"/>
    </source>
</evidence>
<accession>A0A8B8D7F1</accession>
<dbReference type="OrthoDB" id="6075236at2759"/>
<dbReference type="KEGG" id="cvn:111124204"/>
<feature type="compositionally biased region" description="Low complexity" evidence="1">
    <location>
        <begin position="29"/>
        <end position="43"/>
    </location>
</feature>
<proteinExistence type="predicted"/>
<organism evidence="3 4">
    <name type="scientific">Crassostrea virginica</name>
    <name type="common">Eastern oyster</name>
    <dbReference type="NCBI Taxonomy" id="6565"/>
    <lineage>
        <taxon>Eukaryota</taxon>
        <taxon>Metazoa</taxon>
        <taxon>Spiralia</taxon>
        <taxon>Lophotrochozoa</taxon>
        <taxon>Mollusca</taxon>
        <taxon>Bivalvia</taxon>
        <taxon>Autobranchia</taxon>
        <taxon>Pteriomorphia</taxon>
        <taxon>Ostreida</taxon>
        <taxon>Ostreoidea</taxon>
        <taxon>Ostreidae</taxon>
        <taxon>Crassostrea</taxon>
    </lineage>
</organism>
<keyword evidence="3" id="KW-1185">Reference proteome</keyword>
<protein>
    <submittedName>
        <fullName evidence="4">Uncharacterized protein LOC111124204</fullName>
    </submittedName>
</protein>
<feature type="region of interest" description="Disordered" evidence="1">
    <location>
        <begin position="1"/>
        <end position="73"/>
    </location>
</feature>
<dbReference type="Proteomes" id="UP000694844">
    <property type="component" value="Chromosome 3"/>
</dbReference>
<gene>
    <name evidence="4" type="primary">LOC111124204</name>
</gene>
<dbReference type="GeneID" id="111124204"/>
<reference evidence="4" key="1">
    <citation type="submission" date="2025-08" db="UniProtKB">
        <authorList>
            <consortium name="RefSeq"/>
        </authorList>
    </citation>
    <scope>IDENTIFICATION</scope>
    <source>
        <tissue evidence="4">Whole sample</tissue>
    </source>
</reference>
<evidence type="ECO:0000313" key="4">
    <source>
        <dbReference type="RefSeq" id="XP_022322771.1"/>
    </source>
</evidence>